<dbReference type="SMART" id="SM00436">
    <property type="entry name" value="TOP1Bc"/>
    <property type="match status" value="1"/>
</dbReference>
<protein>
    <recommendedName>
        <fullName evidence="8">DNA topoisomerase 1</fullName>
        <ecNumber evidence="8">5.6.2.1</ecNumber>
    </recommendedName>
    <alternativeName>
        <fullName evidence="8">DNA topoisomerase I</fullName>
    </alternativeName>
</protein>
<comment type="caution">
    <text evidence="12">The sequence shown here is derived from an EMBL/GenBank/DDBJ whole genome shotgun (WGS) entry which is preliminary data.</text>
</comment>
<evidence type="ECO:0000313" key="12">
    <source>
        <dbReference type="EMBL" id="MFK2874463.1"/>
    </source>
</evidence>
<organism evidence="12 13">
    <name type="scientific">Dyella lipolytica</name>
    <dbReference type="NCBI Taxonomy" id="1867835"/>
    <lineage>
        <taxon>Bacteria</taxon>
        <taxon>Pseudomonadati</taxon>
        <taxon>Pseudomonadota</taxon>
        <taxon>Gammaproteobacteria</taxon>
        <taxon>Lysobacterales</taxon>
        <taxon>Rhodanobacteraceae</taxon>
        <taxon>Dyella</taxon>
    </lineage>
</organism>
<dbReference type="Gene3D" id="1.10.290.10">
    <property type="entry name" value="Topoisomerase I, domain 4"/>
    <property type="match status" value="1"/>
</dbReference>
<dbReference type="HAMAP" id="MF_00952">
    <property type="entry name" value="Topoisom_1_prok"/>
    <property type="match status" value="1"/>
</dbReference>
<dbReference type="PANTHER" id="PTHR42785">
    <property type="entry name" value="DNA TOPOISOMERASE, TYPE IA, CORE"/>
    <property type="match status" value="1"/>
</dbReference>
<feature type="region of interest" description="Interaction with DNA" evidence="8">
    <location>
        <begin position="167"/>
        <end position="172"/>
    </location>
</feature>
<dbReference type="Pfam" id="PF01131">
    <property type="entry name" value="Topoisom_bac"/>
    <property type="match status" value="1"/>
</dbReference>
<evidence type="ECO:0000256" key="7">
    <source>
        <dbReference type="ARBA" id="ARBA00023235"/>
    </source>
</evidence>
<dbReference type="InterPro" id="IPR005733">
    <property type="entry name" value="TopoI_bac-type"/>
</dbReference>
<feature type="site" description="Interaction with DNA" evidence="8">
    <location>
        <position position="143"/>
    </location>
</feature>
<feature type="domain" description="Topo IA-type catalytic" evidence="11">
    <location>
        <begin position="133"/>
        <end position="577"/>
    </location>
</feature>
<dbReference type="EMBL" id="JADIKG010000012">
    <property type="protein sequence ID" value="MFK2874463.1"/>
    <property type="molecule type" value="Genomic_DNA"/>
</dbReference>
<dbReference type="CDD" id="cd00186">
    <property type="entry name" value="TOP1Ac"/>
    <property type="match status" value="1"/>
</dbReference>
<dbReference type="InterPro" id="IPR013497">
    <property type="entry name" value="Topo_IA_cen"/>
</dbReference>
<dbReference type="Gene3D" id="2.70.20.10">
    <property type="entry name" value="Topoisomerase I, domain 3"/>
    <property type="match status" value="1"/>
</dbReference>
<name>A0ABW8IX01_9GAMM</name>
<keyword evidence="5 8" id="KW-0799">Topoisomerase</keyword>
<dbReference type="PROSITE" id="PS00396">
    <property type="entry name" value="TOPO_IA_1"/>
    <property type="match status" value="1"/>
</dbReference>
<keyword evidence="4" id="KW-0460">Magnesium</keyword>
<dbReference type="InterPro" id="IPR028612">
    <property type="entry name" value="Topoisom_1_IA"/>
</dbReference>
<feature type="compositionally biased region" description="Low complexity" evidence="9">
    <location>
        <begin position="822"/>
        <end position="831"/>
    </location>
</feature>
<evidence type="ECO:0000256" key="9">
    <source>
        <dbReference type="SAM" id="MobiDB-lite"/>
    </source>
</evidence>
<feature type="domain" description="Toprim" evidence="10">
    <location>
        <begin position="3"/>
        <end position="113"/>
    </location>
</feature>
<dbReference type="InterPro" id="IPR000380">
    <property type="entry name" value="Topo_IA"/>
</dbReference>
<comment type="subunit">
    <text evidence="8">Monomer.</text>
</comment>
<dbReference type="InterPro" id="IPR006171">
    <property type="entry name" value="TOPRIM_dom"/>
</dbReference>
<feature type="region of interest" description="Disordered" evidence="9">
    <location>
        <begin position="248"/>
        <end position="267"/>
    </location>
</feature>
<evidence type="ECO:0000313" key="13">
    <source>
        <dbReference type="Proteomes" id="UP001620405"/>
    </source>
</evidence>
<proteinExistence type="inferred from homology"/>
<feature type="compositionally biased region" description="Basic residues" evidence="9">
    <location>
        <begin position="795"/>
        <end position="821"/>
    </location>
</feature>
<dbReference type="Gene3D" id="1.10.460.10">
    <property type="entry name" value="Topoisomerase I, domain 2"/>
    <property type="match status" value="1"/>
</dbReference>
<feature type="region of interest" description="Disordered" evidence="9">
    <location>
        <begin position="581"/>
        <end position="603"/>
    </location>
</feature>
<keyword evidence="6 8" id="KW-0238">DNA-binding</keyword>
<feature type="region of interest" description="Disordered" evidence="9">
    <location>
        <begin position="770"/>
        <end position="831"/>
    </location>
</feature>
<dbReference type="InterPro" id="IPR003602">
    <property type="entry name" value="Topo_IA_DNA-bd_dom"/>
</dbReference>
<dbReference type="RefSeq" id="WP_284401858.1">
    <property type="nucleotide sequence ID" value="NZ_BSNQ01000009.1"/>
</dbReference>
<keyword evidence="13" id="KW-1185">Reference proteome</keyword>
<dbReference type="Pfam" id="PF01751">
    <property type="entry name" value="Toprim"/>
    <property type="match status" value="1"/>
</dbReference>
<comment type="caution">
    <text evidence="8">Lacks conserved residue(s) required for the propagation of feature annotation.</text>
</comment>
<dbReference type="EC" id="5.6.2.1" evidence="8"/>
<evidence type="ECO:0000256" key="4">
    <source>
        <dbReference type="ARBA" id="ARBA00022842"/>
    </source>
</evidence>
<feature type="site" description="Interaction with DNA" evidence="8">
    <location>
        <position position="509"/>
    </location>
</feature>
<comment type="function">
    <text evidence="8">Releases the supercoiling and torsional tension of DNA, which is introduced during the DNA replication and transcription, by transiently cleaving and rejoining one strand of the DNA duplex. Introduces a single-strand break via transesterification at a target site in duplex DNA. The scissile phosphodiester is attacked by the catalytic tyrosine of the enzyme, resulting in the formation of a DNA-(5'-phosphotyrosyl)-enzyme intermediate and the expulsion of a 3'-OH DNA strand. The free DNA strand then undergoes passage around the unbroken strand, thus removing DNA supercoils. Finally, in the religation step, the DNA 3'-OH attacks the covalent intermediate to expel the active-site tyrosine and restore the DNA phosphodiester backbone.</text>
</comment>
<comment type="catalytic activity">
    <reaction evidence="1 8">
        <text>ATP-independent breakage of single-stranded DNA, followed by passage and rejoining.</text>
        <dbReference type="EC" id="5.6.2.1"/>
    </reaction>
</comment>
<dbReference type="SMART" id="SM00493">
    <property type="entry name" value="TOPRIM"/>
    <property type="match status" value="1"/>
</dbReference>
<gene>
    <name evidence="8" type="primary">topA</name>
    <name evidence="12" type="ORF">ISP13_13040</name>
</gene>
<feature type="active site" description="O-(5'-phospho-DNA)-tyrosine intermediate" evidence="8">
    <location>
        <position position="308"/>
    </location>
</feature>
<dbReference type="InterPro" id="IPR023406">
    <property type="entry name" value="Topo_IA_AS"/>
</dbReference>
<dbReference type="PRINTS" id="PR00417">
    <property type="entry name" value="PRTPISMRASEI"/>
</dbReference>
<dbReference type="InterPro" id="IPR023405">
    <property type="entry name" value="Topo_IA_core_domain"/>
</dbReference>
<feature type="site" description="Interaction with DNA" evidence="8">
    <location>
        <position position="147"/>
    </location>
</feature>
<feature type="site" description="Interaction with DNA" evidence="8">
    <location>
        <position position="33"/>
    </location>
</feature>
<evidence type="ECO:0000256" key="3">
    <source>
        <dbReference type="ARBA" id="ARBA00022723"/>
    </source>
</evidence>
<comment type="similarity">
    <text evidence="2 8">Belongs to the type IA topoisomerase family.</text>
</comment>
<dbReference type="Gene3D" id="3.40.50.140">
    <property type="match status" value="1"/>
</dbReference>
<dbReference type="Proteomes" id="UP001620405">
    <property type="component" value="Unassembled WGS sequence"/>
</dbReference>
<dbReference type="Pfam" id="PF13368">
    <property type="entry name" value="Toprim_C_rpt"/>
    <property type="match status" value="3"/>
</dbReference>
<evidence type="ECO:0000256" key="8">
    <source>
        <dbReference type="HAMAP-Rule" id="MF_00952"/>
    </source>
</evidence>
<feature type="site" description="Interaction with DNA" evidence="8">
    <location>
        <position position="159"/>
    </location>
</feature>
<dbReference type="SMART" id="SM00437">
    <property type="entry name" value="TOP1Ac"/>
    <property type="match status" value="1"/>
</dbReference>
<keyword evidence="3" id="KW-0479">Metal-binding</keyword>
<evidence type="ECO:0000256" key="1">
    <source>
        <dbReference type="ARBA" id="ARBA00000213"/>
    </source>
</evidence>
<feature type="site" description="Interaction with DNA" evidence="8">
    <location>
        <position position="310"/>
    </location>
</feature>
<dbReference type="CDD" id="cd03363">
    <property type="entry name" value="TOPRIM_TopoIA_TopoI"/>
    <property type="match status" value="1"/>
</dbReference>
<evidence type="ECO:0000256" key="5">
    <source>
        <dbReference type="ARBA" id="ARBA00023029"/>
    </source>
</evidence>
<dbReference type="InterPro" id="IPR034149">
    <property type="entry name" value="TOPRIM_TopoI"/>
</dbReference>
<evidence type="ECO:0000259" key="10">
    <source>
        <dbReference type="PROSITE" id="PS50880"/>
    </source>
</evidence>
<feature type="site" description="Interaction with DNA" evidence="8">
    <location>
        <position position="144"/>
    </location>
</feature>
<evidence type="ECO:0000256" key="2">
    <source>
        <dbReference type="ARBA" id="ARBA00009446"/>
    </source>
</evidence>
<dbReference type="PANTHER" id="PTHR42785:SF1">
    <property type="entry name" value="DNA TOPOISOMERASE"/>
    <property type="match status" value="1"/>
</dbReference>
<feature type="compositionally biased region" description="Basic residues" evidence="9">
    <location>
        <begin position="770"/>
        <end position="779"/>
    </location>
</feature>
<dbReference type="InterPro" id="IPR013826">
    <property type="entry name" value="Topo_IA_cen_sub3"/>
</dbReference>
<evidence type="ECO:0000259" key="11">
    <source>
        <dbReference type="PROSITE" id="PS52039"/>
    </source>
</evidence>
<dbReference type="InterPro" id="IPR013824">
    <property type="entry name" value="Topo_IA_cen_sub1"/>
</dbReference>
<sequence>MAKNLLIVESPAKAKTINKYLGKDFQVLASYGHVRDLKPKEGAVDPEHQFAMKYEVIERNEKHVDAIAKAAKLADDIYLATDLDREGEAISWHISEILKERGLTSGKQLHRVVFSEITPKAIKAAVAAPRELSHDMVDAQQARRALDYLVGFNLSPVLWRKVQRGLSAGRVQSPALRMIVEREEEIEAFIAREYWSVEAQLKHADGDFSARLTKLNGKKFEQFDLTNETDAMAARAALKEAAHGRLTVSEVGSKERKRRPAPPFTTSTLQQEAARKLGFTTSRTMKVAQGLYEGVGLGSEGNVGLITYMRTDSTALSEDAVGELRQLISRDFGNKALPDQAQVYRTKSKNAQEAHEAIRPTSALRTPREVSAFLNDEQRKLYELIWKRTVACQMIHATLNTVSVDFDLKNVAGGDAAFRATGTTVIDPGFLAVYEEGRDQKTAEDEDEGRRLPRLAKGEHVPLQDIVTDQHFTEPPPRFSEASLVKALEEYGIGRPSTYASIIQVLQNREYVLLESRRFKPTDVGRAVSNFLTQHFTQYVDYDFTAKLEDELDAVSRGEEAWVPLMERFWLPFKQQVDEKTETVDRSEATGARELGQDPKTGKPLSVRLGRYGPYAQIGDKDVDEKLQFASLRPGQSMHTITLHEAIELFKLPRQLGQAENGDEVSVGIGRFGPFVKQGSTYASLKPEDDPYTIELPRALQIVQEKLELIANRIIKDFGNGVQVLNGRYGPYITDGEKNARIPKDQEPKDLTEAQCVELLAAAPVKKGRFGKKTTKAASKKAAPAAKKAAEKKAAPKKTATKKAAGKKTATKKTAAKKATAKKSATAKTGA</sequence>
<accession>A0ABW8IX01</accession>
<dbReference type="InterPro" id="IPR003601">
    <property type="entry name" value="Topo_IA_2"/>
</dbReference>
<evidence type="ECO:0000256" key="6">
    <source>
        <dbReference type="ARBA" id="ARBA00023125"/>
    </source>
</evidence>
<keyword evidence="7 8" id="KW-0413">Isomerase</keyword>
<dbReference type="NCBIfam" id="TIGR01051">
    <property type="entry name" value="topA_bact"/>
    <property type="match status" value="1"/>
</dbReference>
<dbReference type="SUPFAM" id="SSF56712">
    <property type="entry name" value="Prokaryotic type I DNA topoisomerase"/>
    <property type="match status" value="1"/>
</dbReference>
<dbReference type="PROSITE" id="PS52039">
    <property type="entry name" value="TOPO_IA_2"/>
    <property type="match status" value="1"/>
</dbReference>
<dbReference type="InterPro" id="IPR025589">
    <property type="entry name" value="Toprim_C_rpt"/>
</dbReference>
<dbReference type="PROSITE" id="PS50880">
    <property type="entry name" value="TOPRIM"/>
    <property type="match status" value="1"/>
</dbReference>
<dbReference type="NCBIfam" id="NF006451">
    <property type="entry name" value="PRK08780.1"/>
    <property type="match status" value="1"/>
</dbReference>
<reference evidence="12 13" key="1">
    <citation type="submission" date="2020-10" db="EMBL/GenBank/DDBJ databases">
        <title>Phylogeny of dyella-like bacteria.</title>
        <authorList>
            <person name="Fu J."/>
        </authorList>
    </citation>
    <scope>NUCLEOTIDE SEQUENCE [LARGE SCALE GENOMIC DNA]</scope>
    <source>
        <strain evidence="12 13">DHOB07</strain>
    </source>
</reference>
<dbReference type="InterPro" id="IPR013825">
    <property type="entry name" value="Topo_IA_cen_sub2"/>
</dbReference>